<gene>
    <name evidence="2" type="ORF">ABFY20_10955</name>
</gene>
<evidence type="ECO:0000313" key="2">
    <source>
        <dbReference type="EMBL" id="XDI03869.1"/>
    </source>
</evidence>
<dbReference type="GO" id="GO:0044877">
    <property type="term" value="F:protein-containing complex binding"/>
    <property type="evidence" value="ECO:0007669"/>
    <property type="project" value="TreeGrafter"/>
</dbReference>
<dbReference type="AlphaFoldDB" id="A0AB39BC44"/>
<organism evidence="2">
    <name type="scientific">Herbiconiux sp. A18JL235</name>
    <dbReference type="NCBI Taxonomy" id="3152363"/>
    <lineage>
        <taxon>Bacteria</taxon>
        <taxon>Bacillati</taxon>
        <taxon>Actinomycetota</taxon>
        <taxon>Actinomycetes</taxon>
        <taxon>Micrococcales</taxon>
        <taxon>Microbacteriaceae</taxon>
        <taxon>Herbiconiux</taxon>
    </lineage>
</organism>
<dbReference type="RefSeq" id="WP_368496287.1">
    <property type="nucleotide sequence ID" value="NZ_CP162511.1"/>
</dbReference>
<dbReference type="InterPro" id="IPR001509">
    <property type="entry name" value="Epimerase_deHydtase"/>
</dbReference>
<proteinExistence type="predicted"/>
<accession>A0AB39BC44</accession>
<dbReference type="InterPro" id="IPR036291">
    <property type="entry name" value="NAD(P)-bd_dom_sf"/>
</dbReference>
<dbReference type="PANTHER" id="PTHR12126">
    <property type="entry name" value="NADH-UBIQUINONE OXIDOREDUCTASE 39 KDA SUBUNIT-RELATED"/>
    <property type="match status" value="1"/>
</dbReference>
<dbReference type="EMBL" id="CP162511">
    <property type="protein sequence ID" value="XDI03869.1"/>
    <property type="molecule type" value="Genomic_DNA"/>
</dbReference>
<dbReference type="SUPFAM" id="SSF51735">
    <property type="entry name" value="NAD(P)-binding Rossmann-fold domains"/>
    <property type="match status" value="1"/>
</dbReference>
<evidence type="ECO:0000259" key="1">
    <source>
        <dbReference type="Pfam" id="PF01370"/>
    </source>
</evidence>
<reference evidence="2" key="1">
    <citation type="submission" date="2024-05" db="EMBL/GenBank/DDBJ databases">
        <title>Herbiconiux sp. A18JL235.</title>
        <authorList>
            <person name="Zhang G."/>
        </authorList>
    </citation>
    <scope>NUCLEOTIDE SEQUENCE</scope>
    <source>
        <strain evidence="2">A18JL235</strain>
    </source>
</reference>
<dbReference type="Pfam" id="PF01370">
    <property type="entry name" value="Epimerase"/>
    <property type="match status" value="1"/>
</dbReference>
<dbReference type="PANTHER" id="PTHR12126:SF11">
    <property type="entry name" value="NADH DEHYDROGENASE [UBIQUINONE] 1 ALPHA SUBCOMPLEX SUBUNIT 9, MITOCHONDRIAL"/>
    <property type="match status" value="1"/>
</dbReference>
<feature type="domain" description="NAD-dependent epimerase/dehydratase" evidence="1">
    <location>
        <begin position="3"/>
        <end position="181"/>
    </location>
</feature>
<name>A0AB39BC44_9MICO</name>
<sequence length="314" mass="33921">MRIAITGGTGFVGRHLAERLDAAETVIVSRRTGVGIDDVDALGIAFQGCDAVAHCAGINREIGDQTFQRVHVDGTRAVIEAARRAGVKRIVLLSFLRARPGTRSGYHETKWRAEELVRDSGLDHTILKSGMIYGRGDHMVDHVTRAVRTFPVFALVGRRDRRVRPVPVADAVEVLIAALEGRIGDPTVAVMGAETLELGAAVRRIAGVAGRHPLYLRAPVWSIRMLAAVSEALMITPLVARAQALMLAEGVDEAAPPAPELPPELRPARRFDDDRIRAALPEGRFTLRDLRVCRARARAAGGPPRAAGPHARTV</sequence>
<dbReference type="InterPro" id="IPR051207">
    <property type="entry name" value="ComplexI_NDUFA9_subunit"/>
</dbReference>
<protein>
    <submittedName>
        <fullName evidence="2">NAD(P)H-binding protein</fullName>
    </submittedName>
</protein>
<dbReference type="Gene3D" id="3.40.50.720">
    <property type="entry name" value="NAD(P)-binding Rossmann-like Domain"/>
    <property type="match status" value="1"/>
</dbReference>